<keyword evidence="1" id="KW-0862">Zinc</keyword>
<feature type="compositionally biased region" description="Basic and acidic residues" evidence="6">
    <location>
        <begin position="9"/>
        <end position="24"/>
    </location>
</feature>
<proteinExistence type="predicted"/>
<reference evidence="8 9" key="1">
    <citation type="submission" date="2023-01" db="EMBL/GenBank/DDBJ databases">
        <title>Analysis of 21 Apiospora genomes using comparative genomics revels a genus with tremendous synthesis potential of carbohydrate active enzymes and secondary metabolites.</title>
        <authorList>
            <person name="Sorensen T."/>
        </authorList>
    </citation>
    <scope>NUCLEOTIDE SEQUENCE [LARGE SCALE GENOMIC DNA]</scope>
    <source>
        <strain evidence="8 9">CBS 83171</strain>
    </source>
</reference>
<feature type="region of interest" description="Disordered" evidence="6">
    <location>
        <begin position="1"/>
        <end position="33"/>
    </location>
</feature>
<dbReference type="PANTHER" id="PTHR47663">
    <property type="entry name" value="XYLANOLYTIC TRANSCRIPTIONAL ACTIVATOR XLNR-RELATED"/>
    <property type="match status" value="1"/>
</dbReference>
<keyword evidence="3" id="KW-0238">DNA-binding</keyword>
<dbReference type="EMBL" id="JAQQWM010000009">
    <property type="protein sequence ID" value="KAK8046671.1"/>
    <property type="molecule type" value="Genomic_DNA"/>
</dbReference>
<evidence type="ECO:0000256" key="5">
    <source>
        <dbReference type="ARBA" id="ARBA00023242"/>
    </source>
</evidence>
<accession>A0ABR1TL90</accession>
<protein>
    <recommendedName>
        <fullName evidence="7">Xylanolytic transcriptional activator regulatory domain-containing protein</fullName>
    </recommendedName>
</protein>
<dbReference type="InterPro" id="IPR007219">
    <property type="entry name" value="XnlR_reg_dom"/>
</dbReference>
<evidence type="ECO:0000313" key="9">
    <source>
        <dbReference type="Proteomes" id="UP001446871"/>
    </source>
</evidence>
<keyword evidence="4" id="KW-0804">Transcription</keyword>
<organism evidence="8 9">
    <name type="scientific">Apiospora saccharicola</name>
    <dbReference type="NCBI Taxonomy" id="335842"/>
    <lineage>
        <taxon>Eukaryota</taxon>
        <taxon>Fungi</taxon>
        <taxon>Dikarya</taxon>
        <taxon>Ascomycota</taxon>
        <taxon>Pezizomycotina</taxon>
        <taxon>Sordariomycetes</taxon>
        <taxon>Xylariomycetidae</taxon>
        <taxon>Amphisphaeriales</taxon>
        <taxon>Apiosporaceae</taxon>
        <taxon>Apiospora</taxon>
    </lineage>
</organism>
<keyword evidence="2" id="KW-0805">Transcription regulation</keyword>
<feature type="domain" description="Xylanolytic transcriptional activator regulatory" evidence="7">
    <location>
        <begin position="68"/>
        <end position="237"/>
    </location>
</feature>
<keyword evidence="9" id="KW-1185">Reference proteome</keyword>
<evidence type="ECO:0000259" key="7">
    <source>
        <dbReference type="Pfam" id="PF04082"/>
    </source>
</evidence>
<dbReference type="Proteomes" id="UP001446871">
    <property type="component" value="Unassembled WGS sequence"/>
</dbReference>
<gene>
    <name evidence="8" type="ORF">PG996_014735</name>
</gene>
<evidence type="ECO:0000256" key="1">
    <source>
        <dbReference type="ARBA" id="ARBA00022833"/>
    </source>
</evidence>
<keyword evidence="5" id="KW-0539">Nucleus</keyword>
<sequence>MKRRGPPNKHAEAAKAAKRARVEEPTIESPGPQHAAETLVSIAGHEGGAGAMDAEAIAPWPVLSLLVDDFFTYIHPLVPFPHEPTFRQAFHARADRTDPVFLALLASMIGSLVASFPRSVRAHLKASHSPTLFPTAISMIDRCQLVALEARGAQFMAKEDATVNDAATSYFLGLSSAYTFQLKACRRFMSETMTFCRELGTHKASDASTLVSGGTDRASSLKPINYITDQIGKRIFWVMVAGVRSMQQMGASINEIPIPPPNAQQPYPEMPLEVDDEYIFADHVLPQPEGTMSLITGFNRNINTYLSMNELIGIDMCYGIKFFDTPPELQVDTANPQAERNVAFLDESGFQYCPPAFPATQPAHDVRHAFAEQPSRRRKLQLEIQKANIYASQLATRSYYVERYLNLRDTHRAQSHVSERSEGDAKDEVDLMITNERELIVQHLLTVLTTITQRNMEPNGASLVNKIRQVASTLLNDAPERKGPMAMKAEEYLIWGHSQTYMATLNINPADWRRRGLGVNAMDSFLIAHAVARRTTAAKRGKSIAFVTSLAGHSVAPDIWNAVLAQDAKLGEVGNVWWQRSTILL</sequence>
<dbReference type="InterPro" id="IPR051439">
    <property type="entry name" value="XlnR/Xlr1"/>
</dbReference>
<evidence type="ECO:0000256" key="2">
    <source>
        <dbReference type="ARBA" id="ARBA00023015"/>
    </source>
</evidence>
<dbReference type="PANTHER" id="PTHR47663:SF1">
    <property type="entry name" value="XYLANOLYTIC TRANSCRIPTIONAL ACTIVATOR XLNR-RELATED"/>
    <property type="match status" value="1"/>
</dbReference>
<name>A0ABR1TL90_9PEZI</name>
<comment type="caution">
    <text evidence="8">The sequence shown here is derived from an EMBL/GenBank/DDBJ whole genome shotgun (WGS) entry which is preliminary data.</text>
</comment>
<evidence type="ECO:0000256" key="3">
    <source>
        <dbReference type="ARBA" id="ARBA00023125"/>
    </source>
</evidence>
<dbReference type="Pfam" id="PF04082">
    <property type="entry name" value="Fungal_trans"/>
    <property type="match status" value="1"/>
</dbReference>
<evidence type="ECO:0000256" key="6">
    <source>
        <dbReference type="SAM" id="MobiDB-lite"/>
    </source>
</evidence>
<evidence type="ECO:0000313" key="8">
    <source>
        <dbReference type="EMBL" id="KAK8046671.1"/>
    </source>
</evidence>
<evidence type="ECO:0000256" key="4">
    <source>
        <dbReference type="ARBA" id="ARBA00023163"/>
    </source>
</evidence>
<dbReference type="CDD" id="cd12148">
    <property type="entry name" value="fungal_TF_MHR"/>
    <property type="match status" value="1"/>
</dbReference>